<evidence type="ECO:0000256" key="6">
    <source>
        <dbReference type="ARBA" id="ARBA00022989"/>
    </source>
</evidence>
<dbReference type="Pfam" id="PF03553">
    <property type="entry name" value="Na_H_antiporter"/>
    <property type="match status" value="2"/>
</dbReference>
<keyword evidence="2" id="KW-0813">Transport</keyword>
<feature type="domain" description="Na+/H+ antiporter NhaC-like C-terminal" evidence="10">
    <location>
        <begin position="36"/>
        <end position="219"/>
    </location>
</feature>
<proteinExistence type="inferred from homology"/>
<feature type="transmembrane region" description="Helical" evidence="9">
    <location>
        <begin position="106"/>
        <end position="125"/>
    </location>
</feature>
<evidence type="ECO:0000256" key="5">
    <source>
        <dbReference type="ARBA" id="ARBA00022692"/>
    </source>
</evidence>
<feature type="transmembrane region" description="Helical" evidence="9">
    <location>
        <begin position="80"/>
        <end position="100"/>
    </location>
</feature>
<keyword evidence="4" id="KW-1003">Cell membrane</keyword>
<protein>
    <submittedName>
        <fullName evidence="11">Methionine transporter MetT</fullName>
    </submittedName>
</protein>
<dbReference type="InParanoid" id="M5EGU9"/>
<organism evidence="11 12">
    <name type="scientific">Halanaerobium saccharolyticum subsp. saccharolyticum DSM 6643</name>
    <dbReference type="NCBI Taxonomy" id="1293054"/>
    <lineage>
        <taxon>Bacteria</taxon>
        <taxon>Bacillati</taxon>
        <taxon>Bacillota</taxon>
        <taxon>Clostridia</taxon>
        <taxon>Halanaerobiales</taxon>
        <taxon>Halanaerobiaceae</taxon>
        <taxon>Halanaerobium</taxon>
    </lineage>
</organism>
<keyword evidence="3" id="KW-0050">Antiport</keyword>
<dbReference type="RefSeq" id="WP_005489955.1">
    <property type="nucleotide sequence ID" value="NZ_CAUI01000023.1"/>
</dbReference>
<dbReference type="GO" id="GO:0015297">
    <property type="term" value="F:antiporter activity"/>
    <property type="evidence" value="ECO:0007669"/>
    <property type="project" value="UniProtKB-KW"/>
</dbReference>
<dbReference type="AlphaFoldDB" id="M5EGU9"/>
<comment type="subcellular location">
    <subcellularLocation>
        <location evidence="1">Cell membrane</location>
        <topology evidence="1">Multi-pass membrane protein</topology>
    </subcellularLocation>
</comment>
<feature type="transmembrane region" description="Helical" evidence="9">
    <location>
        <begin position="158"/>
        <end position="179"/>
    </location>
</feature>
<feature type="transmembrane region" description="Helical" evidence="9">
    <location>
        <begin position="12"/>
        <end position="33"/>
    </location>
</feature>
<dbReference type="InterPro" id="IPR018461">
    <property type="entry name" value="Na/H_Antiport_NhaC-like_C"/>
</dbReference>
<evidence type="ECO:0000256" key="8">
    <source>
        <dbReference type="ARBA" id="ARBA00038435"/>
    </source>
</evidence>
<evidence type="ECO:0000256" key="2">
    <source>
        <dbReference type="ARBA" id="ARBA00022448"/>
    </source>
</evidence>
<name>M5EGU9_9FIRM</name>
<feature type="transmembrane region" description="Helical" evidence="9">
    <location>
        <begin position="414"/>
        <end position="433"/>
    </location>
</feature>
<feature type="domain" description="Na+/H+ antiporter NhaC-like C-terminal" evidence="10">
    <location>
        <begin position="235"/>
        <end position="397"/>
    </location>
</feature>
<gene>
    <name evidence="11" type="ORF">HSACCH_02235</name>
</gene>
<feature type="transmembrane region" description="Helical" evidence="9">
    <location>
        <begin position="132"/>
        <end position="152"/>
    </location>
</feature>
<evidence type="ECO:0000256" key="1">
    <source>
        <dbReference type="ARBA" id="ARBA00004651"/>
    </source>
</evidence>
<dbReference type="eggNOG" id="COG1757">
    <property type="taxonomic scope" value="Bacteria"/>
</dbReference>
<keyword evidence="12" id="KW-1185">Reference proteome</keyword>
<reference evidence="12" key="1">
    <citation type="journal article" date="2013" name="Genome Announc.">
        <title>Genome Sequence of Halanaerobium saccharolyticum subsp. saccharolyticum Strain DSM 6643T, a Halophilic Hydrogen-Producing Bacterium.</title>
        <authorList>
            <person name="Kivisto A."/>
            <person name="Larjo A."/>
            <person name="Ciranna A."/>
            <person name="Santala V."/>
            <person name="Roos C."/>
            <person name="Karp M."/>
        </authorList>
    </citation>
    <scope>NUCLEOTIDE SEQUENCE [LARGE SCALE GENOMIC DNA]</scope>
    <source>
        <strain evidence="12">DSM 6643</strain>
    </source>
</reference>
<dbReference type="GO" id="GO:0005886">
    <property type="term" value="C:plasma membrane"/>
    <property type="evidence" value="ECO:0007669"/>
    <property type="project" value="UniProtKB-SubCell"/>
</dbReference>
<keyword evidence="5 9" id="KW-0812">Transmembrane</keyword>
<dbReference type="InterPro" id="IPR052180">
    <property type="entry name" value="NhaC_Na-H+_Antiporter"/>
</dbReference>
<feature type="transmembrane region" description="Helical" evidence="9">
    <location>
        <begin position="200"/>
        <end position="219"/>
    </location>
</feature>
<dbReference type="STRING" id="1293054.HSACCH_02235"/>
<keyword evidence="6 9" id="KW-1133">Transmembrane helix</keyword>
<dbReference type="EMBL" id="CAUI01000023">
    <property type="protein sequence ID" value="CCU80692.1"/>
    <property type="molecule type" value="Genomic_DNA"/>
</dbReference>
<dbReference type="Proteomes" id="UP000012063">
    <property type="component" value="Unassembled WGS sequence"/>
</dbReference>
<feature type="transmembrane region" description="Helical" evidence="9">
    <location>
        <begin position="39"/>
        <end position="60"/>
    </location>
</feature>
<evidence type="ECO:0000313" key="12">
    <source>
        <dbReference type="Proteomes" id="UP000012063"/>
    </source>
</evidence>
<feature type="transmembrane region" description="Helical" evidence="9">
    <location>
        <begin position="376"/>
        <end position="402"/>
    </location>
</feature>
<evidence type="ECO:0000256" key="9">
    <source>
        <dbReference type="SAM" id="Phobius"/>
    </source>
</evidence>
<keyword evidence="7 9" id="KW-0472">Membrane</keyword>
<evidence type="ECO:0000259" key="10">
    <source>
        <dbReference type="Pfam" id="PF03553"/>
    </source>
</evidence>
<comment type="caution">
    <text evidence="11">The sequence shown here is derived from an EMBL/GenBank/DDBJ whole genome shotgun (WGS) entry which is preliminary data.</text>
</comment>
<evidence type="ECO:0000256" key="3">
    <source>
        <dbReference type="ARBA" id="ARBA00022449"/>
    </source>
</evidence>
<evidence type="ECO:0000256" key="7">
    <source>
        <dbReference type="ARBA" id="ARBA00023136"/>
    </source>
</evidence>
<comment type="similarity">
    <text evidence="8">Belongs to the NhaC Na(+)/H(+) (TC 2.A.35) antiporter family.</text>
</comment>
<accession>M5EGU9</accession>
<dbReference type="PANTHER" id="PTHR33451:SF4">
    <property type="entry name" value="NA+_H+ ANTIPORTER"/>
    <property type="match status" value="1"/>
</dbReference>
<evidence type="ECO:0000256" key="4">
    <source>
        <dbReference type="ARBA" id="ARBA00022475"/>
    </source>
</evidence>
<sequence length="457" mass="49049">MKNTEIKKGNAKALFPFIIFLAIYLGTGIVLNLRGVNNAFYQFPMPVAVSIGVVIAFMMFEGTMEEKMNTFLTGLGERNIMIMCMIYLLAGGFSTVSSAMGGVDSVVNLGLSLIPVQFITIGLFLISGFISVSTGTSMGTLAAVAPIALGFADKTGLSLPFIMAVVIGGSMFGDNLSIISDTTIAATTTQGVKMRDKFRINIYIAIPAAIITMILLFFFSGTPEAIQTAEYSYSLVKIIPYLFVLMFAVMGGNVFVVLTSGIVLSGIIGIFYGDLTFLTFPQEIYNGFTSMINVFLVSLITGGLAEMMRKAGGLQFIVNSISKKINSKNTAELGIAGLIAITDAAIANNTVSIIINGPIAKNISTKFKVDPRRSAVLLDIFACVMQGALPYGAQILLVMGLTEGAVGPFQIIPLLWYQGILAVIGIASIYIPFADSLIRKEPWDWEEEDEVMEVVNN</sequence>
<evidence type="ECO:0000313" key="11">
    <source>
        <dbReference type="EMBL" id="CCU80692.1"/>
    </source>
</evidence>
<dbReference type="PANTHER" id="PTHR33451">
    <property type="entry name" value="MALATE-2H(+)/NA(+)-LACTATE ANTIPORTER"/>
    <property type="match status" value="1"/>
</dbReference>
<feature type="transmembrane region" description="Helical" evidence="9">
    <location>
        <begin position="284"/>
        <end position="305"/>
    </location>
</feature>